<name>A0A8S2YB85_9BILA</name>
<feature type="compositionally biased region" description="Basic and acidic residues" evidence="1">
    <location>
        <begin position="1"/>
        <end position="16"/>
    </location>
</feature>
<dbReference type="EMBL" id="CAJOBJ010198399">
    <property type="protein sequence ID" value="CAF4975885.1"/>
    <property type="molecule type" value="Genomic_DNA"/>
</dbReference>
<evidence type="ECO:0000313" key="2">
    <source>
        <dbReference type="EMBL" id="CAF4543961.1"/>
    </source>
</evidence>
<proteinExistence type="predicted"/>
<dbReference type="EMBL" id="CAJOBJ010091250">
    <property type="protein sequence ID" value="CAF4543961.1"/>
    <property type="molecule type" value="Genomic_DNA"/>
</dbReference>
<protein>
    <submittedName>
        <fullName evidence="2">Uncharacterized protein</fullName>
    </submittedName>
</protein>
<accession>A0A8S2YB85</accession>
<sequence length="32" mass="3882">MSIFDEKLHPLTKDPVPDNYDQQMTEQKTIYR</sequence>
<comment type="caution">
    <text evidence="2">The sequence shown here is derived from an EMBL/GenBank/DDBJ whole genome shotgun (WGS) entry which is preliminary data.</text>
</comment>
<reference evidence="2" key="1">
    <citation type="submission" date="2021-02" db="EMBL/GenBank/DDBJ databases">
        <authorList>
            <person name="Nowell W R."/>
        </authorList>
    </citation>
    <scope>NUCLEOTIDE SEQUENCE</scope>
</reference>
<feature type="region of interest" description="Disordered" evidence="1">
    <location>
        <begin position="1"/>
        <end position="32"/>
    </location>
</feature>
<evidence type="ECO:0000256" key="1">
    <source>
        <dbReference type="SAM" id="MobiDB-lite"/>
    </source>
</evidence>
<gene>
    <name evidence="2" type="ORF">GIL414_LOCUS36548</name>
    <name evidence="3" type="ORF">GIL414_LOCUS55716</name>
</gene>
<dbReference type="Proteomes" id="UP000681720">
    <property type="component" value="Unassembled WGS sequence"/>
</dbReference>
<evidence type="ECO:0000313" key="3">
    <source>
        <dbReference type="EMBL" id="CAF4975885.1"/>
    </source>
</evidence>
<evidence type="ECO:0000313" key="4">
    <source>
        <dbReference type="Proteomes" id="UP000681720"/>
    </source>
</evidence>
<dbReference type="AlphaFoldDB" id="A0A8S2YB85"/>
<organism evidence="2 4">
    <name type="scientific">Rotaria magnacalcarata</name>
    <dbReference type="NCBI Taxonomy" id="392030"/>
    <lineage>
        <taxon>Eukaryota</taxon>
        <taxon>Metazoa</taxon>
        <taxon>Spiralia</taxon>
        <taxon>Gnathifera</taxon>
        <taxon>Rotifera</taxon>
        <taxon>Eurotatoria</taxon>
        <taxon>Bdelloidea</taxon>
        <taxon>Philodinida</taxon>
        <taxon>Philodinidae</taxon>
        <taxon>Rotaria</taxon>
    </lineage>
</organism>
<feature type="compositionally biased region" description="Polar residues" evidence="1">
    <location>
        <begin position="20"/>
        <end position="32"/>
    </location>
</feature>
<feature type="non-terminal residue" evidence="2">
    <location>
        <position position="1"/>
    </location>
</feature>